<evidence type="ECO:0000256" key="3">
    <source>
        <dbReference type="ARBA" id="ARBA00023295"/>
    </source>
</evidence>
<dbReference type="CDD" id="cd02857">
    <property type="entry name" value="E_set_CDase_PDE_N"/>
    <property type="match status" value="1"/>
</dbReference>
<reference evidence="5" key="1">
    <citation type="submission" date="2022-11" db="EMBL/GenBank/DDBJ databases">
        <title>Lacrimispora xylanolytica sy1, complete genome.</title>
        <authorList>
            <person name="Choi S."/>
        </authorList>
    </citation>
    <scope>NUCLEOTIDE SEQUENCE</scope>
    <source>
        <strain evidence="5">Sy1</strain>
    </source>
</reference>
<protein>
    <submittedName>
        <fullName evidence="5">Glycoside hydrolase family 13 protein</fullName>
    </submittedName>
</protein>
<dbReference type="InterPro" id="IPR013783">
    <property type="entry name" value="Ig-like_fold"/>
</dbReference>
<evidence type="ECO:0000313" key="5">
    <source>
        <dbReference type="EMBL" id="WAJ22323.1"/>
    </source>
</evidence>
<dbReference type="SMART" id="SM00642">
    <property type="entry name" value="Aamy"/>
    <property type="match status" value="1"/>
</dbReference>
<dbReference type="InterPro" id="IPR017853">
    <property type="entry name" value="GH"/>
</dbReference>
<evidence type="ECO:0000259" key="4">
    <source>
        <dbReference type="SMART" id="SM00642"/>
    </source>
</evidence>
<evidence type="ECO:0000256" key="2">
    <source>
        <dbReference type="ARBA" id="ARBA00022801"/>
    </source>
</evidence>
<dbReference type="SUPFAM" id="SSF81296">
    <property type="entry name" value="E set domains"/>
    <property type="match status" value="1"/>
</dbReference>
<sequence>MKNNMKINREAVLHIPLSNYAFANSEHKLTIRIRTQKDNVSACTLYYGDRACPSTPVVFEEIQMEIKARDELFDYYEATFETPYARVCYYFKLQNEGEWTYYYSERFSNELAILYFERNIMEERSEYYQYPYILRTEIPDVPAWFKKAVVYNIFPDSFVGEKSGSPTQPREVILENGKVCRSRLGGTLKEVIKNLDYIQALGVNCIYFNPIFAAGEYHKYDTIDYYHIDPCLGTNEEFKHLVEEIHKREMKIIIDGVFNHCSWEFSAFEDVMDKGENSKYIDWFYDLKFPVRRPQSEKEKPGYACFAYEPKMPKLNTSNEEVQKYFANVGTYWIREYKIDGWRLDVANEIDRNFWRKFREAVKKENKEAILIGEVWENAESWLRGDIFDSTMNYEFRRICRDHIIGDNKNALTAAKQLEQMRLRYPTNLVNGQLNLLDSHDVPRFLSLCRGDLRKWKLACILLMLFPGVPSLFYGDEQAICGMKENEYRNPMVWSQNTQLCEFVQKIIEIRKEYIEEDTSYEVLWEETNEKRLTFVRDGRKGRLFVSLNVSDMDQEWNRGEKNMILSSVGDKEPLEALGYKIYI</sequence>
<dbReference type="Gene3D" id="2.60.40.10">
    <property type="entry name" value="Immunoglobulins"/>
    <property type="match status" value="1"/>
</dbReference>
<keyword evidence="3" id="KW-0326">Glycosidase</keyword>
<dbReference type="RefSeq" id="WP_268114231.1">
    <property type="nucleotide sequence ID" value="NZ_CP113524.1"/>
</dbReference>
<name>A0ABY7A995_9FIRM</name>
<feature type="domain" description="Glycosyl hydrolase family 13 catalytic" evidence="4">
    <location>
        <begin position="152"/>
        <end position="511"/>
    </location>
</feature>
<evidence type="ECO:0000256" key="1">
    <source>
        <dbReference type="ARBA" id="ARBA00008061"/>
    </source>
</evidence>
<dbReference type="PANTHER" id="PTHR10357">
    <property type="entry name" value="ALPHA-AMYLASE FAMILY MEMBER"/>
    <property type="match status" value="1"/>
</dbReference>
<dbReference type="InterPro" id="IPR045857">
    <property type="entry name" value="O16G_dom_2"/>
</dbReference>
<accession>A0ABY7A995</accession>
<gene>
    <name evidence="5" type="ORF">OW255_12115</name>
</gene>
<comment type="similarity">
    <text evidence="1">Belongs to the glycosyl hydrolase 13 family.</text>
</comment>
<dbReference type="Pfam" id="PF02903">
    <property type="entry name" value="Alpha-amylase_N"/>
    <property type="match status" value="1"/>
</dbReference>
<proteinExistence type="inferred from homology"/>
<keyword evidence="2 5" id="KW-0378">Hydrolase</keyword>
<dbReference type="InterPro" id="IPR004185">
    <property type="entry name" value="Glyco_hydro_13_lg-like_dom"/>
</dbReference>
<dbReference type="Proteomes" id="UP001163115">
    <property type="component" value="Chromosome"/>
</dbReference>
<dbReference type="InterPro" id="IPR014756">
    <property type="entry name" value="Ig_E-set"/>
</dbReference>
<dbReference type="CDD" id="cd11338">
    <property type="entry name" value="AmyAc_CMD"/>
    <property type="match status" value="1"/>
</dbReference>
<dbReference type="EMBL" id="CP113524">
    <property type="protein sequence ID" value="WAJ22323.1"/>
    <property type="molecule type" value="Genomic_DNA"/>
</dbReference>
<dbReference type="Pfam" id="PF00128">
    <property type="entry name" value="Alpha-amylase"/>
    <property type="match status" value="1"/>
</dbReference>
<keyword evidence="6" id="KW-1185">Reference proteome</keyword>
<dbReference type="GO" id="GO:0016787">
    <property type="term" value="F:hydrolase activity"/>
    <property type="evidence" value="ECO:0007669"/>
    <property type="project" value="UniProtKB-KW"/>
</dbReference>
<dbReference type="Gene3D" id="3.90.400.10">
    <property type="entry name" value="Oligo-1,6-glucosidase, Domain 2"/>
    <property type="match status" value="1"/>
</dbReference>
<dbReference type="Gene3D" id="3.20.20.80">
    <property type="entry name" value="Glycosidases"/>
    <property type="match status" value="1"/>
</dbReference>
<evidence type="ECO:0000313" key="6">
    <source>
        <dbReference type="Proteomes" id="UP001163115"/>
    </source>
</evidence>
<dbReference type="InterPro" id="IPR006047">
    <property type="entry name" value="GH13_cat_dom"/>
</dbReference>
<organism evidence="5 6">
    <name type="scientific">Lacrimispora xylanolytica</name>
    <dbReference type="NCBI Taxonomy" id="29375"/>
    <lineage>
        <taxon>Bacteria</taxon>
        <taxon>Bacillati</taxon>
        <taxon>Bacillota</taxon>
        <taxon>Clostridia</taxon>
        <taxon>Lachnospirales</taxon>
        <taxon>Lachnospiraceae</taxon>
        <taxon>Lacrimispora</taxon>
    </lineage>
</organism>
<dbReference type="PANTHER" id="PTHR10357:SF210">
    <property type="entry name" value="MALTODEXTRIN GLUCOSIDASE"/>
    <property type="match status" value="1"/>
</dbReference>
<dbReference type="SUPFAM" id="SSF51445">
    <property type="entry name" value="(Trans)glycosidases"/>
    <property type="match status" value="1"/>
</dbReference>